<dbReference type="Gene3D" id="3.20.20.410">
    <property type="entry name" value="Protein of unknown function UPF0759"/>
    <property type="match status" value="1"/>
</dbReference>
<evidence type="ECO:0000313" key="1">
    <source>
        <dbReference type="EMBL" id="KTD58145.1"/>
    </source>
</evidence>
<sequence length="243" mass="28916">MDFYIGTSGWSYEGWLGNFYPEKIKSSLILPYYAQTFDSVEINNSFYQIPKEKNVTNWAEISPPNFIFSCKANRYITHIQKLKEVEGSTTRLLEAFSHLGEKLGPILFQFPPYWPKDIPTLQKFIEFLPKEYRYTFEFRHKNWFCDELYELLNTHQMALCFYNHKTYTTPLISTAPFIYIRMHGPNEEAYEGAYEEATLSEYAERFIDWQKEGKKVFCYFDNDEKANAPKDAKRLKDMLIQFS</sequence>
<dbReference type="AlphaFoldDB" id="A0A0W0YML6"/>
<dbReference type="InterPro" id="IPR002763">
    <property type="entry name" value="DUF72"/>
</dbReference>
<gene>
    <name evidence="1" type="ORF">Lsha_2123</name>
</gene>
<evidence type="ECO:0000313" key="2">
    <source>
        <dbReference type="Proteomes" id="UP000054600"/>
    </source>
</evidence>
<dbReference type="STRING" id="1122169.Lsha_2123"/>
<organism evidence="1 2">
    <name type="scientific">Legionella shakespearei DSM 23087</name>
    <dbReference type="NCBI Taxonomy" id="1122169"/>
    <lineage>
        <taxon>Bacteria</taxon>
        <taxon>Pseudomonadati</taxon>
        <taxon>Pseudomonadota</taxon>
        <taxon>Gammaproteobacteria</taxon>
        <taxon>Legionellales</taxon>
        <taxon>Legionellaceae</taxon>
        <taxon>Legionella</taxon>
    </lineage>
</organism>
<protein>
    <recommendedName>
        <fullName evidence="3">DUF72 domain-containing protein</fullName>
    </recommendedName>
</protein>
<dbReference type="OrthoDB" id="9780310at2"/>
<evidence type="ECO:0008006" key="3">
    <source>
        <dbReference type="Google" id="ProtNLM"/>
    </source>
</evidence>
<dbReference type="PANTHER" id="PTHR30348">
    <property type="entry name" value="UNCHARACTERIZED PROTEIN YECE"/>
    <property type="match status" value="1"/>
</dbReference>
<dbReference type="PATRIC" id="fig|1122169.6.peg.2435"/>
<keyword evidence="2" id="KW-1185">Reference proteome</keyword>
<dbReference type="PANTHER" id="PTHR30348:SF4">
    <property type="entry name" value="DUF72 DOMAIN-CONTAINING PROTEIN"/>
    <property type="match status" value="1"/>
</dbReference>
<comment type="caution">
    <text evidence="1">The sequence shown here is derived from an EMBL/GenBank/DDBJ whole genome shotgun (WGS) entry which is preliminary data.</text>
</comment>
<name>A0A0W0YML6_9GAMM</name>
<dbReference type="Proteomes" id="UP000054600">
    <property type="component" value="Unassembled WGS sequence"/>
</dbReference>
<dbReference type="EMBL" id="LNYW01000057">
    <property type="protein sequence ID" value="KTD58145.1"/>
    <property type="molecule type" value="Genomic_DNA"/>
</dbReference>
<dbReference type="SUPFAM" id="SSF117396">
    <property type="entry name" value="TM1631-like"/>
    <property type="match status" value="1"/>
</dbReference>
<dbReference type="InterPro" id="IPR036520">
    <property type="entry name" value="UPF0759_sf"/>
</dbReference>
<accession>A0A0W0YML6</accession>
<dbReference type="eggNOG" id="COG1801">
    <property type="taxonomic scope" value="Bacteria"/>
</dbReference>
<dbReference type="Pfam" id="PF01904">
    <property type="entry name" value="DUF72"/>
    <property type="match status" value="1"/>
</dbReference>
<proteinExistence type="predicted"/>
<dbReference type="RefSeq" id="WP_018576353.1">
    <property type="nucleotide sequence ID" value="NZ_KB892385.1"/>
</dbReference>
<reference evidence="1 2" key="1">
    <citation type="submission" date="2015-11" db="EMBL/GenBank/DDBJ databases">
        <title>Genomic analysis of 38 Legionella species identifies large and diverse effector repertoires.</title>
        <authorList>
            <person name="Burstein D."/>
            <person name="Amaro F."/>
            <person name="Zusman T."/>
            <person name="Lifshitz Z."/>
            <person name="Cohen O."/>
            <person name="Gilbert J.A."/>
            <person name="Pupko T."/>
            <person name="Shuman H.A."/>
            <person name="Segal G."/>
        </authorList>
    </citation>
    <scope>NUCLEOTIDE SEQUENCE [LARGE SCALE GENOMIC DNA]</scope>
    <source>
        <strain evidence="1 2">ATCC 49655</strain>
    </source>
</reference>